<feature type="transmembrane region" description="Helical" evidence="14">
    <location>
        <begin position="389"/>
        <end position="409"/>
    </location>
</feature>
<dbReference type="Gene3D" id="1.20.1730.10">
    <property type="entry name" value="Sodium/glucose cotransporter"/>
    <property type="match status" value="1"/>
</dbReference>
<feature type="transmembrane region" description="Helical" evidence="14">
    <location>
        <begin position="159"/>
        <end position="176"/>
    </location>
</feature>
<dbReference type="RefSeq" id="XP_020837989.1">
    <property type="nucleotide sequence ID" value="XM_020982330.1"/>
</dbReference>
<evidence type="ECO:0000256" key="2">
    <source>
        <dbReference type="ARBA" id="ARBA00006434"/>
    </source>
</evidence>
<keyword evidence="7" id="KW-0915">Sodium</keyword>
<dbReference type="NCBIfam" id="TIGR00813">
    <property type="entry name" value="sss"/>
    <property type="match status" value="1"/>
</dbReference>
<name>A0A6P5JYU0_PHACI</name>
<organism evidence="15 16">
    <name type="scientific">Phascolarctos cinereus</name>
    <name type="common">Koala</name>
    <dbReference type="NCBI Taxonomy" id="38626"/>
    <lineage>
        <taxon>Eukaryota</taxon>
        <taxon>Metazoa</taxon>
        <taxon>Chordata</taxon>
        <taxon>Craniata</taxon>
        <taxon>Vertebrata</taxon>
        <taxon>Euteleostomi</taxon>
        <taxon>Mammalia</taxon>
        <taxon>Metatheria</taxon>
        <taxon>Diprotodontia</taxon>
        <taxon>Phascolarctidae</taxon>
        <taxon>Phascolarctos</taxon>
    </lineage>
</organism>
<dbReference type="Proteomes" id="UP000515140">
    <property type="component" value="Unplaced"/>
</dbReference>
<dbReference type="PANTHER" id="PTHR42985">
    <property type="entry name" value="SODIUM-COUPLED MONOCARBOXYLATE TRANSPORTER"/>
    <property type="match status" value="1"/>
</dbReference>
<feature type="transmembrane region" description="Helical" evidence="14">
    <location>
        <begin position="415"/>
        <end position="435"/>
    </location>
</feature>
<evidence type="ECO:0000256" key="13">
    <source>
        <dbReference type="RuleBase" id="RU362091"/>
    </source>
</evidence>
<dbReference type="GO" id="GO:0070062">
    <property type="term" value="C:extracellular exosome"/>
    <property type="evidence" value="ECO:0007669"/>
    <property type="project" value="TreeGrafter"/>
</dbReference>
<gene>
    <name evidence="16" type="primary">LOC110205633</name>
</gene>
<proteinExistence type="inferred from homology"/>
<evidence type="ECO:0000256" key="5">
    <source>
        <dbReference type="ARBA" id="ARBA00022692"/>
    </source>
</evidence>
<keyword evidence="11" id="KW-0739">Sodium transport</keyword>
<comment type="subcellular location">
    <subcellularLocation>
        <location evidence="1">Cell membrane</location>
        <topology evidence="1">Multi-pass membrane protein</topology>
    </subcellularLocation>
</comment>
<evidence type="ECO:0000256" key="6">
    <source>
        <dbReference type="ARBA" id="ARBA00022989"/>
    </source>
</evidence>
<evidence type="ECO:0000256" key="9">
    <source>
        <dbReference type="ARBA" id="ARBA00023136"/>
    </source>
</evidence>
<dbReference type="InterPro" id="IPR018212">
    <property type="entry name" value="Na/solute_symporter_CS"/>
</dbReference>
<keyword evidence="5 14" id="KW-0812">Transmembrane</keyword>
<feature type="transmembrane region" description="Helical" evidence="14">
    <location>
        <begin position="86"/>
        <end position="107"/>
    </location>
</feature>
<reference evidence="16" key="1">
    <citation type="submission" date="2025-08" db="UniProtKB">
        <authorList>
            <consortium name="RefSeq"/>
        </authorList>
    </citation>
    <scope>IDENTIFICATION</scope>
    <source>
        <tissue evidence="16">Spleen</tissue>
    </source>
</reference>
<evidence type="ECO:0000256" key="3">
    <source>
        <dbReference type="ARBA" id="ARBA00022448"/>
    </source>
</evidence>
<evidence type="ECO:0000313" key="16">
    <source>
        <dbReference type="RefSeq" id="XP_020837989.1"/>
    </source>
</evidence>
<dbReference type="PROSITE" id="PS00456">
    <property type="entry name" value="NA_SOLUT_SYMP_1"/>
    <property type="match status" value="1"/>
</dbReference>
<dbReference type="AlphaFoldDB" id="A0A6P5JYU0"/>
<feature type="transmembrane region" description="Helical" evidence="14">
    <location>
        <begin position="183"/>
        <end position="204"/>
    </location>
</feature>
<evidence type="ECO:0000256" key="7">
    <source>
        <dbReference type="ARBA" id="ARBA00023053"/>
    </source>
</evidence>
<comment type="catalytic activity">
    <reaction evidence="12">
        <text>iodide(out) + 2 Na(+)(out) = iodide(in) + 2 Na(+)(in)</text>
        <dbReference type="Rhea" id="RHEA:71207"/>
        <dbReference type="ChEBI" id="CHEBI:16382"/>
        <dbReference type="ChEBI" id="CHEBI:29101"/>
    </reaction>
</comment>
<feature type="transmembrane region" description="Helical" evidence="14">
    <location>
        <begin position="12"/>
        <end position="34"/>
    </location>
</feature>
<dbReference type="GeneID" id="110205633"/>
<keyword evidence="6 14" id="KW-1133">Transmembrane helix</keyword>
<keyword evidence="10" id="KW-0325">Glycoprotein</keyword>
<keyword evidence="4" id="KW-1003">Cell membrane</keyword>
<feature type="transmembrane region" description="Helical" evidence="14">
    <location>
        <begin position="128"/>
        <end position="147"/>
    </location>
</feature>
<evidence type="ECO:0000256" key="4">
    <source>
        <dbReference type="ARBA" id="ARBA00022475"/>
    </source>
</evidence>
<dbReference type="PROSITE" id="PS50283">
    <property type="entry name" value="NA_SOLUT_SYMP_3"/>
    <property type="match status" value="1"/>
</dbReference>
<protein>
    <submittedName>
        <fullName evidence="16">Sodium-coupled monocarboxylate transporter 1-like isoform X5</fullName>
    </submittedName>
</protein>
<dbReference type="InParanoid" id="A0A6P5JYU0"/>
<feature type="transmembrane region" description="Helical" evidence="14">
    <location>
        <begin position="442"/>
        <end position="462"/>
    </location>
</feature>
<feature type="transmembrane region" description="Helical" evidence="14">
    <location>
        <begin position="522"/>
        <end position="544"/>
    </location>
</feature>
<dbReference type="Pfam" id="PF00474">
    <property type="entry name" value="SSF"/>
    <property type="match status" value="1"/>
</dbReference>
<evidence type="ECO:0000256" key="1">
    <source>
        <dbReference type="ARBA" id="ARBA00004651"/>
    </source>
</evidence>
<sequence>MGAQQLTRTFVVWDYLVFAGMLSISAAIGVYYAFCRGGQTQKDFLMGGRKMTALPVALSLTSSFMSAITILGIPSEIYRFGAIFSMYGFSYIIMVVITSEVFLPVFYKLGITSTYEYLELRFNKRIRLCGTALFILQTVLYMGVVIYAPALAMNQATGLNLWGTIITTGVICTFYSSMGGFKAVVWIHVFQVGIKMAGFFSVIIQGTVVQGGISNILNDSYHGGRLNFWDFNPNPLQRYTFWTIIIGGSITWLTVFGISPAQVQRYNACKSRFHAKMSLYINLIGCWGILACTTLCGLVLYSRYHECDPWTSKKVSAPDQLMPYLALDILQDFPGLPGLFVACIYSATLSTVSASVNALAAVTISDLIKPHFPSLSEKTLSQLCKVTSMLYGALCIGMAALASLMGALLQVVLSIFGIIGGPLLGLFSLGILVPFANSMGALVGLTTGFAISLWVGIGAQLYPPLPERNLPLSLITDGCNVTSFHHQRNWNATTGTPFSPNAFQVHSAERTPLMDNWYSLSFLYFSTVGMLVTLLVGIIVSLLTGGRKQSIDDRFLLTKEDFLSNFDFFKKEKLVLNQTLYVIENDGTEAPAFNYIKMNFVEDGGENHGLHF</sequence>
<keyword evidence="3" id="KW-0813">Transport</keyword>
<evidence type="ECO:0000256" key="8">
    <source>
        <dbReference type="ARBA" id="ARBA00023065"/>
    </source>
</evidence>
<dbReference type="GO" id="GO:0015730">
    <property type="term" value="P:propanoate transmembrane transport"/>
    <property type="evidence" value="ECO:0007669"/>
    <property type="project" value="TreeGrafter"/>
</dbReference>
<evidence type="ECO:0000256" key="11">
    <source>
        <dbReference type="ARBA" id="ARBA00023201"/>
    </source>
</evidence>
<feature type="transmembrane region" description="Helical" evidence="14">
    <location>
        <begin position="339"/>
        <end position="368"/>
    </location>
</feature>
<accession>A0A6P5JYU0</accession>
<dbReference type="InterPro" id="IPR051163">
    <property type="entry name" value="Sodium:Solute_Symporter_SSF"/>
</dbReference>
<evidence type="ECO:0000256" key="12">
    <source>
        <dbReference type="ARBA" id="ARBA00036099"/>
    </source>
</evidence>
<dbReference type="GO" id="GO:0005343">
    <property type="term" value="F:organic acid:sodium symporter activity"/>
    <property type="evidence" value="ECO:0007669"/>
    <property type="project" value="TreeGrafter"/>
</dbReference>
<keyword evidence="8" id="KW-0406">Ion transport</keyword>
<evidence type="ECO:0000256" key="14">
    <source>
        <dbReference type="SAM" id="Phobius"/>
    </source>
</evidence>
<keyword evidence="15" id="KW-1185">Reference proteome</keyword>
<feature type="transmembrane region" description="Helical" evidence="14">
    <location>
        <begin position="279"/>
        <end position="301"/>
    </location>
</feature>
<evidence type="ECO:0000256" key="10">
    <source>
        <dbReference type="ARBA" id="ARBA00023180"/>
    </source>
</evidence>
<feature type="transmembrane region" description="Helical" evidence="14">
    <location>
        <begin position="54"/>
        <end position="74"/>
    </location>
</feature>
<comment type="similarity">
    <text evidence="2 13">Belongs to the sodium:solute symporter (SSF) (TC 2.A.21) family.</text>
</comment>
<dbReference type="InterPro" id="IPR001734">
    <property type="entry name" value="Na/solute_symporter"/>
</dbReference>
<evidence type="ECO:0000313" key="15">
    <source>
        <dbReference type="Proteomes" id="UP000515140"/>
    </source>
</evidence>
<dbReference type="InterPro" id="IPR038377">
    <property type="entry name" value="Na/Glc_symporter_sf"/>
</dbReference>
<dbReference type="GO" id="GO:0005886">
    <property type="term" value="C:plasma membrane"/>
    <property type="evidence" value="ECO:0007669"/>
    <property type="project" value="UniProtKB-SubCell"/>
</dbReference>
<feature type="transmembrane region" description="Helical" evidence="14">
    <location>
        <begin position="239"/>
        <end position="258"/>
    </location>
</feature>
<dbReference type="PANTHER" id="PTHR42985:SF10">
    <property type="entry name" value="SODIUM-COUPLED MONOCARBOXYLATE TRANSPORTER 1"/>
    <property type="match status" value="1"/>
</dbReference>
<keyword evidence="9 14" id="KW-0472">Membrane</keyword>